<dbReference type="Pfam" id="PF11913">
    <property type="entry name" value="DUF3431"/>
    <property type="match status" value="2"/>
</dbReference>
<dbReference type="STRING" id="1447875.A0A2B7WVV2"/>
<sequence length="265" mass="29988">MRALPDRRLLTIALALVFLLLLAFYYYHSKISIALGTARIFHPPSPSSPTPPLDDPQNETTRALIIASLQSDDVSWALSLPSTTPSLTTHVYTVDNASAPLTVPANKGHEAMVYLTYIIDHYHTLPAVAIFMHAHETTWHKNDFLNSNSSLTVTRLSQGHDRLSGRVREYLWQYVLGGVEEYCPDEFGCYCDGFGVCFGGDRKEYERYFELRGKRREIEGEMAGMKDEEGRVKAGEEERFRGLGERLQPLIQGMEQIKDKAMDIE</sequence>
<dbReference type="Proteomes" id="UP000223968">
    <property type="component" value="Unassembled WGS sequence"/>
</dbReference>
<keyword evidence="2" id="KW-1185">Reference proteome</keyword>
<accession>A0A2B7WVV2</accession>
<name>A0A2B7WVV2_9EURO</name>
<gene>
    <name evidence="1" type="ORF">AJ79_08130</name>
</gene>
<evidence type="ECO:0000313" key="2">
    <source>
        <dbReference type="Proteomes" id="UP000223968"/>
    </source>
</evidence>
<comment type="caution">
    <text evidence="1">The sequence shown here is derived from an EMBL/GenBank/DDBJ whole genome shotgun (WGS) entry which is preliminary data.</text>
</comment>
<protein>
    <submittedName>
        <fullName evidence="1">Uncharacterized protein</fullName>
    </submittedName>
</protein>
<organism evidence="1 2">
    <name type="scientific">Helicocarpus griseus UAMH5409</name>
    <dbReference type="NCBI Taxonomy" id="1447875"/>
    <lineage>
        <taxon>Eukaryota</taxon>
        <taxon>Fungi</taxon>
        <taxon>Dikarya</taxon>
        <taxon>Ascomycota</taxon>
        <taxon>Pezizomycotina</taxon>
        <taxon>Eurotiomycetes</taxon>
        <taxon>Eurotiomycetidae</taxon>
        <taxon>Onygenales</taxon>
        <taxon>Ajellomycetaceae</taxon>
        <taxon>Helicocarpus</taxon>
    </lineage>
</organism>
<dbReference type="InterPro" id="IPR021838">
    <property type="entry name" value="DUF3431"/>
</dbReference>
<dbReference type="OrthoDB" id="426718at2759"/>
<proteinExistence type="predicted"/>
<dbReference type="AlphaFoldDB" id="A0A2B7WVV2"/>
<dbReference type="PANTHER" id="PTHR37490:SF2">
    <property type="match status" value="1"/>
</dbReference>
<dbReference type="PANTHER" id="PTHR37490">
    <property type="entry name" value="EXPRESSED PROTEIN"/>
    <property type="match status" value="1"/>
</dbReference>
<dbReference type="EMBL" id="PDNB01000182">
    <property type="protein sequence ID" value="PGH00710.1"/>
    <property type="molecule type" value="Genomic_DNA"/>
</dbReference>
<reference evidence="1 2" key="1">
    <citation type="submission" date="2017-10" db="EMBL/GenBank/DDBJ databases">
        <title>Comparative genomics in systemic dimorphic fungi from Ajellomycetaceae.</title>
        <authorList>
            <person name="Munoz J.F."/>
            <person name="Mcewen J.G."/>
            <person name="Clay O.K."/>
            <person name="Cuomo C.A."/>
        </authorList>
    </citation>
    <scope>NUCLEOTIDE SEQUENCE [LARGE SCALE GENOMIC DNA]</scope>
    <source>
        <strain evidence="1 2">UAMH5409</strain>
    </source>
</reference>
<evidence type="ECO:0000313" key="1">
    <source>
        <dbReference type="EMBL" id="PGH00710.1"/>
    </source>
</evidence>